<reference evidence="3 4" key="1">
    <citation type="submission" date="2013-09" db="EMBL/GenBank/DDBJ databases">
        <title>High correlation between genotypes and phenotypes of environmental bacteria Comamonas testosteroni strains.</title>
        <authorList>
            <person name="Liu L."/>
            <person name="Zhu W."/>
            <person name="Xia X."/>
            <person name="Xu B."/>
            <person name="Luo M."/>
            <person name="Wang G."/>
        </authorList>
    </citation>
    <scope>NUCLEOTIDE SEQUENCE [LARGE SCALE GENOMIC DNA]</scope>
    <source>
        <strain evidence="3 4">JL14</strain>
    </source>
</reference>
<feature type="chain" id="PRO_5002409234" description="Lipoprotein" evidence="2">
    <location>
        <begin position="23"/>
        <end position="389"/>
    </location>
</feature>
<sequence>MIKTKKLNAIALAAAIALSACGGGSDGNKNDAQPEQPPQPPAGPVSKLPKDSYIMTAVDGDTFSLVIDRQSQSAHIIPLNTMYGVEDTSRIAVKVIDTDLGITIYSSVNQDTSEGRPAFEIYTSPDGNEIVGQVAIAGLNSNVIGTNLEIVRAFGLPIQGAYNGVSMEADSPTTPKRLIDFGIRNVSDSMTFCEDGFYVNNTCTGNEYPAQFSSTFGGMARLQVALNGRYRDYAYLLLAQNGNDYSLILDRIQNANGRLVYGTGYAVPATEFKLSNTVKSYACIKQDASGGSYLFLRDDRTYTQDLYDSKLTPLGSTKGTLAMNQAVSGSNFVNAQGMVSFVEGSAGLPVNPTTKFSRGLNFSTNMLVLADEKNQQLSVCRSDSLVFMK</sequence>
<feature type="signal peptide" evidence="2">
    <location>
        <begin position="1"/>
        <end position="22"/>
    </location>
</feature>
<evidence type="ECO:0000256" key="2">
    <source>
        <dbReference type="SAM" id="SignalP"/>
    </source>
</evidence>
<keyword evidence="2" id="KW-0732">Signal</keyword>
<protein>
    <recommendedName>
        <fullName evidence="5">Lipoprotein</fullName>
    </recommendedName>
</protein>
<dbReference type="EMBL" id="AWTN01000108">
    <property type="protein sequence ID" value="KGG87406.1"/>
    <property type="molecule type" value="Genomic_DNA"/>
</dbReference>
<evidence type="ECO:0008006" key="5">
    <source>
        <dbReference type="Google" id="ProtNLM"/>
    </source>
</evidence>
<dbReference type="Proteomes" id="UP000029567">
    <property type="component" value="Unassembled WGS sequence"/>
</dbReference>
<evidence type="ECO:0000256" key="1">
    <source>
        <dbReference type="SAM" id="MobiDB-lite"/>
    </source>
</evidence>
<comment type="caution">
    <text evidence="3">The sequence shown here is derived from an EMBL/GenBank/DDBJ whole genome shotgun (WGS) entry which is preliminary data.</text>
</comment>
<proteinExistence type="predicted"/>
<organism evidence="3 4">
    <name type="scientific">Comamonas thiooxydans</name>
    <dbReference type="NCBI Taxonomy" id="363952"/>
    <lineage>
        <taxon>Bacteria</taxon>
        <taxon>Pseudomonadati</taxon>
        <taxon>Pseudomonadota</taxon>
        <taxon>Betaproteobacteria</taxon>
        <taxon>Burkholderiales</taxon>
        <taxon>Comamonadaceae</taxon>
        <taxon>Comamonas</taxon>
    </lineage>
</organism>
<evidence type="ECO:0000313" key="4">
    <source>
        <dbReference type="Proteomes" id="UP000029567"/>
    </source>
</evidence>
<dbReference type="PROSITE" id="PS51257">
    <property type="entry name" value="PROKAR_LIPOPROTEIN"/>
    <property type="match status" value="1"/>
</dbReference>
<gene>
    <name evidence="3" type="ORF">P245_20295</name>
</gene>
<feature type="region of interest" description="Disordered" evidence="1">
    <location>
        <begin position="24"/>
        <end position="49"/>
    </location>
</feature>
<accession>A0A0E3BCD6</accession>
<evidence type="ECO:0000313" key="3">
    <source>
        <dbReference type="EMBL" id="KGG87406.1"/>
    </source>
</evidence>
<dbReference type="RefSeq" id="WP_034381964.1">
    <property type="nucleotide sequence ID" value="NZ_AWTN01000108.1"/>
</dbReference>
<name>A0A0E3BCD6_9BURK</name>
<dbReference type="AlphaFoldDB" id="A0A0E3BCD6"/>